<dbReference type="Gene3D" id="3.40.710.10">
    <property type="entry name" value="DD-peptidase/beta-lactamase superfamily"/>
    <property type="match status" value="1"/>
</dbReference>
<dbReference type="PANTHER" id="PTHR43283:SF14">
    <property type="entry name" value="BLL8153 PROTEIN"/>
    <property type="match status" value="1"/>
</dbReference>
<proteinExistence type="predicted"/>
<protein>
    <recommendedName>
        <fullName evidence="1">Beta-lactamase-related domain-containing protein</fullName>
    </recommendedName>
</protein>
<dbReference type="AlphaFoldDB" id="A0A841HLV9"/>
<dbReference type="InterPro" id="IPR001466">
    <property type="entry name" value="Beta-lactam-related"/>
</dbReference>
<sequence length="395" mass="43526">MANRSRFGSAGQVPQASAPEHFADDDARLAYAGKMLPDRQLRLFRDPAWVFSTRKIARGADVFPLPRADQSIAELPVRAAGNEYDLVDYISRNRVVGLLILHRGRIVLEHYEAGLDRDSRWISMSMAKSVATTLVGAAIRDGFIRSVDDPLTRYLPELAGGGYEGVSVKHLLQMTSGVRWDDTHTDAASERRQMLEMQIAQQPGAILRYVGSQPRIAEPGSAWNYSTGETHVVGALLYAATGRWVADYLSEKIWAPFGMEHDALWWLESKQGLEVAGSGISATLRDYGRFGQFVLGGGIAGGKQVLPDGWIPEATAPRTVGGKQVDYGYMWWAVPGRDGRHDDGAFSARGIFGQYIYINPRRDIVVTVLSARAKPKGAEVILDNDFFNSTVEALR</sequence>
<feature type="domain" description="Beta-lactamase-related" evidence="1">
    <location>
        <begin position="96"/>
        <end position="377"/>
    </location>
</feature>
<dbReference type="InterPro" id="IPR012338">
    <property type="entry name" value="Beta-lactam/transpept-like"/>
</dbReference>
<reference evidence="2 3" key="1">
    <citation type="submission" date="2020-08" db="EMBL/GenBank/DDBJ databases">
        <title>Genomic Encyclopedia of Type Strains, Phase IV (KMG-IV): sequencing the most valuable type-strain genomes for metagenomic binning, comparative biology and taxonomic classification.</title>
        <authorList>
            <person name="Goeker M."/>
        </authorList>
    </citation>
    <scope>NUCLEOTIDE SEQUENCE [LARGE SCALE GENOMIC DNA]</scope>
    <source>
        <strain evidence="2 3">DSM 26723</strain>
    </source>
</reference>
<evidence type="ECO:0000313" key="3">
    <source>
        <dbReference type="Proteomes" id="UP000588068"/>
    </source>
</evidence>
<dbReference type="Proteomes" id="UP000588068">
    <property type="component" value="Unassembled WGS sequence"/>
</dbReference>
<dbReference type="RefSeq" id="WP_184332403.1">
    <property type="nucleotide sequence ID" value="NZ_JACHHZ010000003.1"/>
</dbReference>
<evidence type="ECO:0000313" key="2">
    <source>
        <dbReference type="EMBL" id="MBB6093733.1"/>
    </source>
</evidence>
<dbReference type="EMBL" id="JACHHZ010000003">
    <property type="protein sequence ID" value="MBB6093733.1"/>
    <property type="molecule type" value="Genomic_DNA"/>
</dbReference>
<evidence type="ECO:0000259" key="1">
    <source>
        <dbReference type="Pfam" id="PF00144"/>
    </source>
</evidence>
<gene>
    <name evidence="2" type="ORF">HNQ60_002614</name>
</gene>
<dbReference type="SUPFAM" id="SSF56601">
    <property type="entry name" value="beta-lactamase/transpeptidase-like"/>
    <property type="match status" value="1"/>
</dbReference>
<dbReference type="Pfam" id="PF00144">
    <property type="entry name" value="Beta-lactamase"/>
    <property type="match status" value="1"/>
</dbReference>
<organism evidence="2 3">
    <name type="scientific">Povalibacter uvarum</name>
    <dbReference type="NCBI Taxonomy" id="732238"/>
    <lineage>
        <taxon>Bacteria</taxon>
        <taxon>Pseudomonadati</taxon>
        <taxon>Pseudomonadota</taxon>
        <taxon>Gammaproteobacteria</taxon>
        <taxon>Steroidobacterales</taxon>
        <taxon>Steroidobacteraceae</taxon>
        <taxon>Povalibacter</taxon>
    </lineage>
</organism>
<comment type="caution">
    <text evidence="2">The sequence shown here is derived from an EMBL/GenBank/DDBJ whole genome shotgun (WGS) entry which is preliminary data.</text>
</comment>
<keyword evidence="3" id="KW-1185">Reference proteome</keyword>
<dbReference type="PANTHER" id="PTHR43283">
    <property type="entry name" value="BETA-LACTAMASE-RELATED"/>
    <property type="match status" value="1"/>
</dbReference>
<dbReference type="InterPro" id="IPR050789">
    <property type="entry name" value="Diverse_Enzym_Activities"/>
</dbReference>
<accession>A0A841HLV9</accession>
<name>A0A841HLV9_9GAMM</name>